<evidence type="ECO:0000313" key="1">
    <source>
        <dbReference type="EMBL" id="ORY98038.1"/>
    </source>
</evidence>
<dbReference type="InParanoid" id="A0A1X2HGJ5"/>
<dbReference type="STRING" id="13706.A0A1X2HGJ5"/>
<gene>
    <name evidence="1" type="ORF">BCR43DRAFT_420030</name>
</gene>
<comment type="caution">
    <text evidence="1">The sequence shown here is derived from an EMBL/GenBank/DDBJ whole genome shotgun (WGS) entry which is preliminary data.</text>
</comment>
<organism evidence="1 2">
    <name type="scientific">Syncephalastrum racemosum</name>
    <name type="common">Filamentous fungus</name>
    <dbReference type="NCBI Taxonomy" id="13706"/>
    <lineage>
        <taxon>Eukaryota</taxon>
        <taxon>Fungi</taxon>
        <taxon>Fungi incertae sedis</taxon>
        <taxon>Mucoromycota</taxon>
        <taxon>Mucoromycotina</taxon>
        <taxon>Mucoromycetes</taxon>
        <taxon>Mucorales</taxon>
        <taxon>Syncephalastraceae</taxon>
        <taxon>Syncephalastrum</taxon>
    </lineage>
</organism>
<evidence type="ECO:0000313" key="2">
    <source>
        <dbReference type="Proteomes" id="UP000242180"/>
    </source>
</evidence>
<feature type="non-terminal residue" evidence="1">
    <location>
        <position position="104"/>
    </location>
</feature>
<accession>A0A1X2HGJ5</accession>
<dbReference type="Proteomes" id="UP000242180">
    <property type="component" value="Unassembled WGS sequence"/>
</dbReference>
<dbReference type="OrthoDB" id="2283943at2759"/>
<feature type="non-terminal residue" evidence="1">
    <location>
        <position position="1"/>
    </location>
</feature>
<dbReference type="OMA" id="HRMSAYT"/>
<dbReference type="AlphaFoldDB" id="A0A1X2HGJ5"/>
<keyword evidence="2" id="KW-1185">Reference proteome</keyword>
<proteinExistence type="predicted"/>
<sequence length="104" mass="11689">NLLVTSSMRLDKTSVNMGAGTTHFEPSTDTKIFLNREALGQADEALKDEFLNQSQSMPALLPLKEVRSNFHRMSAYTMCRASSNFCCMPQHQPTSIWTLCEQDS</sequence>
<dbReference type="EMBL" id="MCGN01000004">
    <property type="protein sequence ID" value="ORY98038.1"/>
    <property type="molecule type" value="Genomic_DNA"/>
</dbReference>
<name>A0A1X2HGJ5_SYNRA</name>
<protein>
    <submittedName>
        <fullName evidence="1">Uncharacterized protein</fullName>
    </submittedName>
</protein>
<reference evidence="1 2" key="1">
    <citation type="submission" date="2016-07" db="EMBL/GenBank/DDBJ databases">
        <title>Pervasive Adenine N6-methylation of Active Genes in Fungi.</title>
        <authorList>
            <consortium name="DOE Joint Genome Institute"/>
            <person name="Mondo S.J."/>
            <person name="Dannebaum R.O."/>
            <person name="Kuo R.C."/>
            <person name="Labutti K."/>
            <person name="Haridas S."/>
            <person name="Kuo A."/>
            <person name="Salamov A."/>
            <person name="Ahrendt S.R."/>
            <person name="Lipzen A."/>
            <person name="Sullivan W."/>
            <person name="Andreopoulos W.B."/>
            <person name="Clum A."/>
            <person name="Lindquist E."/>
            <person name="Daum C."/>
            <person name="Ramamoorthy G.K."/>
            <person name="Gryganskyi A."/>
            <person name="Culley D."/>
            <person name="Magnuson J.K."/>
            <person name="James T.Y."/>
            <person name="O'Malley M.A."/>
            <person name="Stajich J.E."/>
            <person name="Spatafora J.W."/>
            <person name="Visel A."/>
            <person name="Grigoriev I.V."/>
        </authorList>
    </citation>
    <scope>NUCLEOTIDE SEQUENCE [LARGE SCALE GENOMIC DNA]</scope>
    <source>
        <strain evidence="1 2">NRRL 2496</strain>
    </source>
</reference>